<evidence type="ECO:0000313" key="9">
    <source>
        <dbReference type="Proteomes" id="UP000548476"/>
    </source>
</evidence>
<evidence type="ECO:0000256" key="4">
    <source>
        <dbReference type="ARBA" id="ARBA00022989"/>
    </source>
</evidence>
<dbReference type="RefSeq" id="WP_239122105.1">
    <property type="nucleotide sequence ID" value="NZ_BONT01000042.1"/>
</dbReference>
<accession>A0A841F9L4</accession>
<proteinExistence type="predicted"/>
<dbReference type="InterPro" id="IPR010432">
    <property type="entry name" value="RDD"/>
</dbReference>
<gene>
    <name evidence="8" type="ORF">HNR73_000276</name>
</gene>
<evidence type="ECO:0000256" key="6">
    <source>
        <dbReference type="SAM" id="Phobius"/>
    </source>
</evidence>
<comment type="subcellular location">
    <subcellularLocation>
        <location evidence="1">Cell membrane</location>
        <topology evidence="1">Multi-pass membrane protein</topology>
    </subcellularLocation>
</comment>
<reference evidence="8 9" key="1">
    <citation type="submission" date="2020-08" db="EMBL/GenBank/DDBJ databases">
        <title>Genomic Encyclopedia of Type Strains, Phase IV (KMG-IV): sequencing the most valuable type-strain genomes for metagenomic binning, comparative biology and taxonomic classification.</title>
        <authorList>
            <person name="Goeker M."/>
        </authorList>
    </citation>
    <scope>NUCLEOTIDE SEQUENCE [LARGE SCALE GENOMIC DNA]</scope>
    <source>
        <strain evidence="8 9">YIM 65646</strain>
    </source>
</reference>
<keyword evidence="4 6" id="KW-1133">Transmembrane helix</keyword>
<evidence type="ECO:0000259" key="7">
    <source>
        <dbReference type="Pfam" id="PF06271"/>
    </source>
</evidence>
<evidence type="ECO:0000256" key="5">
    <source>
        <dbReference type="ARBA" id="ARBA00023136"/>
    </source>
</evidence>
<protein>
    <submittedName>
        <fullName evidence="8">Putative RDD family membrane protein YckC</fullName>
    </submittedName>
</protein>
<dbReference type="InterPro" id="IPR051791">
    <property type="entry name" value="Pra-immunoreactive"/>
</dbReference>
<dbReference type="PANTHER" id="PTHR36115">
    <property type="entry name" value="PROLINE-RICH ANTIGEN HOMOLOG-RELATED"/>
    <property type="match status" value="1"/>
</dbReference>
<dbReference type="PANTHER" id="PTHR36115:SF6">
    <property type="entry name" value="PROLINE-RICH ANTIGEN HOMOLOG"/>
    <property type="match status" value="1"/>
</dbReference>
<comment type="caution">
    <text evidence="8">The sequence shown here is derived from an EMBL/GenBank/DDBJ whole genome shotgun (WGS) entry which is preliminary data.</text>
</comment>
<dbReference type="EMBL" id="JACHGT010000001">
    <property type="protein sequence ID" value="MBB6032434.1"/>
    <property type="molecule type" value="Genomic_DNA"/>
</dbReference>
<feature type="transmembrane region" description="Helical" evidence="6">
    <location>
        <begin position="49"/>
        <end position="67"/>
    </location>
</feature>
<keyword evidence="3 6" id="KW-0812">Transmembrane</keyword>
<keyword evidence="9" id="KW-1185">Reference proteome</keyword>
<organism evidence="8 9">
    <name type="scientific">Phytomonospora endophytica</name>
    <dbReference type="NCBI Taxonomy" id="714109"/>
    <lineage>
        <taxon>Bacteria</taxon>
        <taxon>Bacillati</taxon>
        <taxon>Actinomycetota</taxon>
        <taxon>Actinomycetes</taxon>
        <taxon>Micromonosporales</taxon>
        <taxon>Micromonosporaceae</taxon>
        <taxon>Phytomonospora</taxon>
    </lineage>
</organism>
<keyword evidence="5 6" id="KW-0472">Membrane</keyword>
<feature type="transmembrane region" description="Helical" evidence="6">
    <location>
        <begin position="24"/>
        <end position="43"/>
    </location>
</feature>
<dbReference type="Proteomes" id="UP000548476">
    <property type="component" value="Unassembled WGS sequence"/>
</dbReference>
<name>A0A841F9L4_9ACTN</name>
<dbReference type="GO" id="GO:0005886">
    <property type="term" value="C:plasma membrane"/>
    <property type="evidence" value="ECO:0007669"/>
    <property type="project" value="UniProtKB-SubCell"/>
</dbReference>
<evidence type="ECO:0000313" key="8">
    <source>
        <dbReference type="EMBL" id="MBB6032434.1"/>
    </source>
</evidence>
<evidence type="ECO:0000256" key="2">
    <source>
        <dbReference type="ARBA" id="ARBA00022475"/>
    </source>
</evidence>
<keyword evidence="2" id="KW-1003">Cell membrane</keyword>
<sequence>MSTTASPSSNTTSETRPATFGERFLALLIDWILCLLLAVAVMPRPYGNLWASAFLVVEYAFFVGLFTQTPGMRVAKIRCVRIDGERLGLYRALIRGALLALVVPALIMDSDRRGLHDRAAGSVMVR</sequence>
<evidence type="ECO:0000256" key="1">
    <source>
        <dbReference type="ARBA" id="ARBA00004651"/>
    </source>
</evidence>
<feature type="domain" description="RDD" evidence="7">
    <location>
        <begin position="18"/>
        <end position="121"/>
    </location>
</feature>
<feature type="transmembrane region" description="Helical" evidence="6">
    <location>
        <begin position="88"/>
        <end position="107"/>
    </location>
</feature>
<evidence type="ECO:0000256" key="3">
    <source>
        <dbReference type="ARBA" id="ARBA00022692"/>
    </source>
</evidence>
<dbReference type="Pfam" id="PF06271">
    <property type="entry name" value="RDD"/>
    <property type="match status" value="1"/>
</dbReference>
<dbReference type="AlphaFoldDB" id="A0A841F9L4"/>